<keyword evidence="6 7" id="KW-0472">Membrane</keyword>
<dbReference type="InterPro" id="IPR045621">
    <property type="entry name" value="BPD_transp_1_N"/>
</dbReference>
<dbReference type="InterPro" id="IPR000515">
    <property type="entry name" value="MetI-like"/>
</dbReference>
<keyword evidence="3" id="KW-1003">Cell membrane</keyword>
<dbReference type="EMBL" id="BAABBX010000001">
    <property type="protein sequence ID" value="GAA4182527.1"/>
    <property type="molecule type" value="Genomic_DNA"/>
</dbReference>
<dbReference type="PROSITE" id="PS50928">
    <property type="entry name" value="ABC_TM1"/>
    <property type="match status" value="1"/>
</dbReference>
<keyword evidence="10" id="KW-1185">Reference proteome</keyword>
<evidence type="ECO:0000256" key="2">
    <source>
        <dbReference type="ARBA" id="ARBA00022448"/>
    </source>
</evidence>
<evidence type="ECO:0000259" key="8">
    <source>
        <dbReference type="PROSITE" id="PS50928"/>
    </source>
</evidence>
<dbReference type="Pfam" id="PF19300">
    <property type="entry name" value="BPD_transp_1_N"/>
    <property type="match status" value="1"/>
</dbReference>
<feature type="domain" description="ABC transmembrane type-1" evidence="8">
    <location>
        <begin position="105"/>
        <end position="306"/>
    </location>
</feature>
<proteinExistence type="inferred from homology"/>
<gene>
    <name evidence="9" type="ORF">GCM10022288_00590</name>
</gene>
<dbReference type="Pfam" id="PF00528">
    <property type="entry name" value="BPD_transp_1"/>
    <property type="match status" value="1"/>
</dbReference>
<evidence type="ECO:0000256" key="1">
    <source>
        <dbReference type="ARBA" id="ARBA00004651"/>
    </source>
</evidence>
<evidence type="ECO:0000256" key="4">
    <source>
        <dbReference type="ARBA" id="ARBA00022692"/>
    </source>
</evidence>
<keyword evidence="2 7" id="KW-0813">Transport</keyword>
<protein>
    <submittedName>
        <fullName evidence="9">ABC transporter permease</fullName>
    </submittedName>
</protein>
<comment type="similarity">
    <text evidence="7">Belongs to the binding-protein-dependent transport system permease family.</text>
</comment>
<evidence type="ECO:0000256" key="3">
    <source>
        <dbReference type="ARBA" id="ARBA00022475"/>
    </source>
</evidence>
<dbReference type="PANTHER" id="PTHR43163">
    <property type="entry name" value="DIPEPTIDE TRANSPORT SYSTEM PERMEASE PROTEIN DPPB-RELATED"/>
    <property type="match status" value="1"/>
</dbReference>
<sequence>MLRAAPVKYVARRLLQGVFVLWAAYTLSFLILFTLPGDAATVAAAGGGDASTVDPKLVEQLRHEYGLDQPLWLQYLHALGKALRGDFGSNPQTGQPALHEVTQVLPNTLGLAAAALVLAVVVGFLLAVASTFPRAAWLRQALGALPPLGAAVPVFWIGLLLLQWFSFHLRWFPSLGDEGFRSLVLPAVTLAVPTGAYIAQLLSRSLRLTLGRPYIEQVRAKGAGEARVHFAHALRNAVLPTLTMVGVLIGNLLAGTVVTETVFSRTGVGRLVVQAVGDRDLPVVQVVVVFAALVFVVSSLAVDLVYPLIDRRIVLGRAAATA</sequence>
<dbReference type="PANTHER" id="PTHR43163:SF6">
    <property type="entry name" value="DIPEPTIDE TRANSPORT SYSTEM PERMEASE PROTEIN DPPB-RELATED"/>
    <property type="match status" value="1"/>
</dbReference>
<evidence type="ECO:0000256" key="5">
    <source>
        <dbReference type="ARBA" id="ARBA00022989"/>
    </source>
</evidence>
<keyword evidence="4 7" id="KW-0812">Transmembrane</keyword>
<evidence type="ECO:0000313" key="9">
    <source>
        <dbReference type="EMBL" id="GAA4182527.1"/>
    </source>
</evidence>
<feature type="transmembrane region" description="Helical" evidence="7">
    <location>
        <begin position="109"/>
        <end position="129"/>
    </location>
</feature>
<evidence type="ECO:0000256" key="6">
    <source>
        <dbReference type="ARBA" id="ARBA00023136"/>
    </source>
</evidence>
<dbReference type="CDD" id="cd06261">
    <property type="entry name" value="TM_PBP2"/>
    <property type="match status" value="1"/>
</dbReference>
<dbReference type="Proteomes" id="UP001500213">
    <property type="component" value="Unassembled WGS sequence"/>
</dbReference>
<feature type="transmembrane region" description="Helical" evidence="7">
    <location>
        <begin position="183"/>
        <end position="202"/>
    </location>
</feature>
<evidence type="ECO:0000313" key="10">
    <source>
        <dbReference type="Proteomes" id="UP001500213"/>
    </source>
</evidence>
<keyword evidence="5 7" id="KW-1133">Transmembrane helix</keyword>
<feature type="transmembrane region" description="Helical" evidence="7">
    <location>
        <begin position="141"/>
        <end position="163"/>
    </location>
</feature>
<name>A0ABP8AEB6_9MICO</name>
<dbReference type="Gene3D" id="1.10.3720.10">
    <property type="entry name" value="MetI-like"/>
    <property type="match status" value="1"/>
</dbReference>
<feature type="transmembrane region" description="Helical" evidence="7">
    <location>
        <begin position="283"/>
        <end position="309"/>
    </location>
</feature>
<reference evidence="10" key="1">
    <citation type="journal article" date="2019" name="Int. J. Syst. Evol. Microbiol.">
        <title>The Global Catalogue of Microorganisms (GCM) 10K type strain sequencing project: providing services to taxonomists for standard genome sequencing and annotation.</title>
        <authorList>
            <consortium name="The Broad Institute Genomics Platform"/>
            <consortium name="The Broad Institute Genome Sequencing Center for Infectious Disease"/>
            <person name="Wu L."/>
            <person name="Ma J."/>
        </authorList>
    </citation>
    <scope>NUCLEOTIDE SEQUENCE [LARGE SCALE GENOMIC DNA]</scope>
    <source>
        <strain evidence="10">JCM 17593</strain>
    </source>
</reference>
<accession>A0ABP8AEB6</accession>
<evidence type="ECO:0000256" key="7">
    <source>
        <dbReference type="RuleBase" id="RU363032"/>
    </source>
</evidence>
<organism evidence="9 10">
    <name type="scientific">Gryllotalpicola kribbensis</name>
    <dbReference type="NCBI Taxonomy" id="993084"/>
    <lineage>
        <taxon>Bacteria</taxon>
        <taxon>Bacillati</taxon>
        <taxon>Actinomycetota</taxon>
        <taxon>Actinomycetes</taxon>
        <taxon>Micrococcales</taxon>
        <taxon>Microbacteriaceae</taxon>
        <taxon>Gryllotalpicola</taxon>
    </lineage>
</organism>
<comment type="caution">
    <text evidence="9">The sequence shown here is derived from an EMBL/GenBank/DDBJ whole genome shotgun (WGS) entry which is preliminary data.</text>
</comment>
<dbReference type="InterPro" id="IPR035906">
    <property type="entry name" value="MetI-like_sf"/>
</dbReference>
<dbReference type="SUPFAM" id="SSF161098">
    <property type="entry name" value="MetI-like"/>
    <property type="match status" value="1"/>
</dbReference>
<comment type="subcellular location">
    <subcellularLocation>
        <location evidence="1 7">Cell membrane</location>
        <topology evidence="1 7">Multi-pass membrane protein</topology>
    </subcellularLocation>
</comment>
<feature type="transmembrane region" description="Helical" evidence="7">
    <location>
        <begin position="237"/>
        <end position="263"/>
    </location>
</feature>